<proteinExistence type="inferred from homology"/>
<comment type="caution">
    <text evidence="7">Lacks conserved residue(s) required for the propagation of feature annotation.</text>
</comment>
<dbReference type="EMBL" id="JBEPLY010000004">
    <property type="protein sequence ID" value="MET3599803.1"/>
    <property type="molecule type" value="Genomic_DNA"/>
</dbReference>
<keyword evidence="6 7" id="KW-0472">Membrane</keyword>
<keyword evidence="2 7" id="KW-0813">Transport</keyword>
<feature type="domain" description="Tripartite ATP-independent periplasmic transporters DctQ component" evidence="8">
    <location>
        <begin position="41"/>
        <end position="164"/>
    </location>
</feature>
<protein>
    <recommendedName>
        <fullName evidence="7">TRAP transporter small permease protein</fullName>
    </recommendedName>
</protein>
<reference evidence="9 10" key="1">
    <citation type="submission" date="2024-06" db="EMBL/GenBank/DDBJ databases">
        <title>Genomic Encyclopedia of Type Strains, Phase IV (KMG-IV): sequencing the most valuable type-strain genomes for metagenomic binning, comparative biology and taxonomic classification.</title>
        <authorList>
            <person name="Goeker M."/>
        </authorList>
    </citation>
    <scope>NUCLEOTIDE SEQUENCE [LARGE SCALE GENOMIC DNA]</scope>
    <source>
        <strain evidence="9 10">DSM 28102</strain>
    </source>
</reference>
<evidence type="ECO:0000313" key="10">
    <source>
        <dbReference type="Proteomes" id="UP001549164"/>
    </source>
</evidence>
<dbReference type="RefSeq" id="WP_354433879.1">
    <property type="nucleotide sequence ID" value="NZ_JBEPLY010000004.1"/>
</dbReference>
<comment type="caution">
    <text evidence="9">The sequence shown here is derived from an EMBL/GenBank/DDBJ whole genome shotgun (WGS) entry which is preliminary data.</text>
</comment>
<dbReference type="InterPro" id="IPR055348">
    <property type="entry name" value="DctQ"/>
</dbReference>
<evidence type="ECO:0000256" key="6">
    <source>
        <dbReference type="ARBA" id="ARBA00023136"/>
    </source>
</evidence>
<keyword evidence="3" id="KW-1003">Cell membrane</keyword>
<comment type="subcellular location">
    <subcellularLocation>
        <location evidence="7">Cell inner membrane</location>
        <topology evidence="7">Multi-pass membrane protein</topology>
    </subcellularLocation>
    <subcellularLocation>
        <location evidence="1">Cell membrane</location>
        <topology evidence="1">Multi-pass membrane protein</topology>
    </subcellularLocation>
</comment>
<keyword evidence="4 7" id="KW-0812">Transmembrane</keyword>
<evidence type="ECO:0000313" key="9">
    <source>
        <dbReference type="EMBL" id="MET3599803.1"/>
    </source>
</evidence>
<evidence type="ECO:0000256" key="3">
    <source>
        <dbReference type="ARBA" id="ARBA00022475"/>
    </source>
</evidence>
<evidence type="ECO:0000256" key="5">
    <source>
        <dbReference type="ARBA" id="ARBA00022989"/>
    </source>
</evidence>
<gene>
    <name evidence="9" type="ORF">ABID12_001742</name>
</gene>
<evidence type="ECO:0000256" key="2">
    <source>
        <dbReference type="ARBA" id="ARBA00022448"/>
    </source>
</evidence>
<name>A0ABV2IA62_9HYPH</name>
<sequence>MAEHVPAEHGNEGAHSPRFFWLYRICLVSAGLGGLAAFATALMVSFSVVARMTGFGGLRGDFEAVELVCAACASLFLPLCQFTKGHVMVDIFTDWMPKAGQRRLDGFWMLLFAAGWAIICWRLTHGLATIHAYGDRTMLLGFPVWMIYVPAVFGTGLSAFVAALTGAADLFGRATDETIREAA</sequence>
<keyword evidence="5 7" id="KW-1133">Transmembrane helix</keyword>
<dbReference type="Pfam" id="PF04290">
    <property type="entry name" value="DctQ"/>
    <property type="match status" value="1"/>
</dbReference>
<evidence type="ECO:0000256" key="1">
    <source>
        <dbReference type="ARBA" id="ARBA00004651"/>
    </source>
</evidence>
<keyword evidence="10" id="KW-1185">Reference proteome</keyword>
<evidence type="ECO:0000256" key="7">
    <source>
        <dbReference type="RuleBase" id="RU369079"/>
    </source>
</evidence>
<comment type="subunit">
    <text evidence="7">The complex comprises the extracytoplasmic solute receptor protein and the two transmembrane proteins.</text>
</comment>
<dbReference type="Proteomes" id="UP001549164">
    <property type="component" value="Unassembled WGS sequence"/>
</dbReference>
<accession>A0ABV2IA62</accession>
<comment type="function">
    <text evidence="7">Part of the tripartite ATP-independent periplasmic (TRAP) transport system.</text>
</comment>
<feature type="transmembrane region" description="Helical" evidence="7">
    <location>
        <begin position="104"/>
        <end position="124"/>
    </location>
</feature>
<feature type="transmembrane region" description="Helical" evidence="7">
    <location>
        <begin position="144"/>
        <end position="164"/>
    </location>
</feature>
<organism evidence="9 10">
    <name type="scientific">Martelella mangrovi</name>
    <dbReference type="NCBI Taxonomy" id="1397477"/>
    <lineage>
        <taxon>Bacteria</taxon>
        <taxon>Pseudomonadati</taxon>
        <taxon>Pseudomonadota</taxon>
        <taxon>Alphaproteobacteria</taxon>
        <taxon>Hyphomicrobiales</taxon>
        <taxon>Aurantimonadaceae</taxon>
        <taxon>Martelella</taxon>
    </lineage>
</organism>
<evidence type="ECO:0000256" key="4">
    <source>
        <dbReference type="ARBA" id="ARBA00022692"/>
    </source>
</evidence>
<comment type="similarity">
    <text evidence="7">Belongs to the TRAP transporter small permease family.</text>
</comment>
<keyword evidence="7" id="KW-0997">Cell inner membrane</keyword>
<evidence type="ECO:0000259" key="8">
    <source>
        <dbReference type="Pfam" id="PF04290"/>
    </source>
</evidence>
<feature type="transmembrane region" description="Helical" evidence="7">
    <location>
        <begin position="21"/>
        <end position="44"/>
    </location>
</feature>